<organism evidence="6 7">
    <name type="scientific">Leucobacter komagatae</name>
    <dbReference type="NCBI Taxonomy" id="55969"/>
    <lineage>
        <taxon>Bacteria</taxon>
        <taxon>Bacillati</taxon>
        <taxon>Actinomycetota</taxon>
        <taxon>Actinomycetes</taxon>
        <taxon>Micrococcales</taxon>
        <taxon>Microbacteriaceae</taxon>
        <taxon>Leucobacter</taxon>
    </lineage>
</organism>
<evidence type="ECO:0000256" key="3">
    <source>
        <dbReference type="ARBA" id="ARBA00022989"/>
    </source>
</evidence>
<keyword evidence="2 5" id="KW-0812">Transmembrane</keyword>
<keyword evidence="3 5" id="KW-1133">Transmembrane helix</keyword>
<dbReference type="Gene3D" id="1.20.1250.20">
    <property type="entry name" value="MFS general substrate transporter like domains"/>
    <property type="match status" value="2"/>
</dbReference>
<evidence type="ECO:0000256" key="4">
    <source>
        <dbReference type="ARBA" id="ARBA00023136"/>
    </source>
</evidence>
<comment type="caution">
    <text evidence="6">The sequence shown here is derived from an EMBL/GenBank/DDBJ whole genome shotgun (WGS) entry which is preliminary data.</text>
</comment>
<reference evidence="6 7" key="1">
    <citation type="submission" date="2019-06" db="EMBL/GenBank/DDBJ databases">
        <title>Sequencing the genomes of 1000 actinobacteria strains.</title>
        <authorList>
            <person name="Klenk H.-P."/>
        </authorList>
    </citation>
    <scope>NUCLEOTIDE SEQUENCE [LARGE SCALE GENOMIC DNA]</scope>
    <source>
        <strain evidence="6 7">DSM 8803</strain>
    </source>
</reference>
<dbReference type="GO" id="GO:0016020">
    <property type="term" value="C:membrane"/>
    <property type="evidence" value="ECO:0007669"/>
    <property type="project" value="UniProtKB-SubCell"/>
</dbReference>
<evidence type="ECO:0000313" key="6">
    <source>
        <dbReference type="EMBL" id="TQL44351.1"/>
    </source>
</evidence>
<feature type="transmembrane region" description="Helical" evidence="5">
    <location>
        <begin position="273"/>
        <end position="296"/>
    </location>
</feature>
<dbReference type="Pfam" id="PF07690">
    <property type="entry name" value="MFS_1"/>
    <property type="match status" value="1"/>
</dbReference>
<feature type="transmembrane region" description="Helical" evidence="5">
    <location>
        <begin position="361"/>
        <end position="382"/>
    </location>
</feature>
<dbReference type="PANTHER" id="PTHR23514">
    <property type="entry name" value="BYPASS OF STOP CODON PROTEIN 6"/>
    <property type="match status" value="1"/>
</dbReference>
<feature type="transmembrane region" description="Helical" evidence="5">
    <location>
        <begin position="45"/>
        <end position="67"/>
    </location>
</feature>
<feature type="transmembrane region" description="Helical" evidence="5">
    <location>
        <begin position="327"/>
        <end position="349"/>
    </location>
</feature>
<proteinExistence type="predicted"/>
<feature type="transmembrane region" description="Helical" evidence="5">
    <location>
        <begin position="170"/>
        <end position="187"/>
    </location>
</feature>
<dbReference type="CDD" id="cd17393">
    <property type="entry name" value="MFS_MosC_like"/>
    <property type="match status" value="1"/>
</dbReference>
<feature type="transmembrane region" description="Helical" evidence="5">
    <location>
        <begin position="303"/>
        <end position="321"/>
    </location>
</feature>
<dbReference type="EMBL" id="VFON01000001">
    <property type="protein sequence ID" value="TQL44351.1"/>
    <property type="molecule type" value="Genomic_DNA"/>
</dbReference>
<evidence type="ECO:0000313" key="7">
    <source>
        <dbReference type="Proteomes" id="UP000319094"/>
    </source>
</evidence>
<dbReference type="GO" id="GO:0022857">
    <property type="term" value="F:transmembrane transporter activity"/>
    <property type="evidence" value="ECO:0007669"/>
    <property type="project" value="InterPro"/>
</dbReference>
<accession>A0A542Y8F8</accession>
<dbReference type="InterPro" id="IPR011701">
    <property type="entry name" value="MFS"/>
</dbReference>
<feature type="transmembrane region" description="Helical" evidence="5">
    <location>
        <begin position="238"/>
        <end position="261"/>
    </location>
</feature>
<comment type="subcellular location">
    <subcellularLocation>
        <location evidence="1">Membrane</location>
        <topology evidence="1">Multi-pass membrane protein</topology>
    </subcellularLocation>
</comment>
<feature type="transmembrane region" description="Helical" evidence="5">
    <location>
        <begin position="12"/>
        <end position="33"/>
    </location>
</feature>
<keyword evidence="4 5" id="KW-0472">Membrane</keyword>
<dbReference type="RefSeq" id="WP_246055861.1">
    <property type="nucleotide sequence ID" value="NZ_BAAAUY010000011.1"/>
</dbReference>
<evidence type="ECO:0000256" key="2">
    <source>
        <dbReference type="ARBA" id="ARBA00022692"/>
    </source>
</evidence>
<dbReference type="InterPro" id="IPR051788">
    <property type="entry name" value="MFS_Transporter"/>
</dbReference>
<feature type="transmembrane region" description="Helical" evidence="5">
    <location>
        <begin position="388"/>
        <end position="409"/>
    </location>
</feature>
<dbReference type="STRING" id="55969.SD72_09905"/>
<gene>
    <name evidence="6" type="ORF">FB468_2408</name>
</gene>
<evidence type="ECO:0000256" key="5">
    <source>
        <dbReference type="SAM" id="Phobius"/>
    </source>
</evidence>
<dbReference type="SUPFAM" id="SSF103473">
    <property type="entry name" value="MFS general substrate transporter"/>
    <property type="match status" value="1"/>
</dbReference>
<dbReference type="PANTHER" id="PTHR23514:SF13">
    <property type="entry name" value="INNER MEMBRANE PROTEIN YBJJ"/>
    <property type="match status" value="1"/>
</dbReference>
<feature type="transmembrane region" description="Helical" evidence="5">
    <location>
        <begin position="142"/>
        <end position="164"/>
    </location>
</feature>
<dbReference type="Proteomes" id="UP000319094">
    <property type="component" value="Unassembled WGS sequence"/>
</dbReference>
<sequence length="422" mass="43910">MAAKDSPISPSRWTFGVLVVFTMFGFGFGNWLARIPAVRDRLGASTFEMSVIGLTLAAGSLIGLVLAGRTVTWLGPRRAIFYGALGQALFMPLGATLLWFGMPIPGMLALACYGFFFSTSDVAMNVSGAAAERALGKSRMPILHGGYSFGGVSAMGVGALAEMFKVPVPVHLSIVFALVVVGILFAIRRIPRVEPGVSPAEPLPVSTSTGPIQLLANPAAETSPERPSSYNPWRDPRIIVIGFVAMSLSLTEGTATDWLPLALADHRGFTNSAAALALGVFFVAMLSTRAAGSLLLERFGRVAILRASAITAGTSIVLLNVLPFSWAAYVCAGLWGVGSALGFPIGISAAADDPEKAVRGVATVSAIAYAAFLVGPMAIGLLGEHLGLLNAFLPLVAFLIFVIFAAGAAREPGRQTPSKTTG</sequence>
<keyword evidence="7" id="KW-1185">Reference proteome</keyword>
<dbReference type="InterPro" id="IPR036259">
    <property type="entry name" value="MFS_trans_sf"/>
</dbReference>
<dbReference type="AlphaFoldDB" id="A0A542Y8F8"/>
<evidence type="ECO:0000256" key="1">
    <source>
        <dbReference type="ARBA" id="ARBA00004141"/>
    </source>
</evidence>
<protein>
    <submittedName>
        <fullName evidence="6">Fucose permease</fullName>
    </submittedName>
</protein>
<name>A0A542Y8F8_9MICO</name>
<feature type="transmembrane region" description="Helical" evidence="5">
    <location>
        <begin position="107"/>
        <end position="130"/>
    </location>
</feature>
<feature type="transmembrane region" description="Helical" evidence="5">
    <location>
        <begin position="79"/>
        <end position="101"/>
    </location>
</feature>